<sequence length="232" mass="26392">MVHPHCCDWGCSVPVQGVRPAGLARQGWTHGFRASTASIHKVAIWIRFSRIAYNYYHDYLLLELAKAARRPLKVDHSTQTTQRGKFARFAVEVEFFKPLVSSGSAERELIRRRDRTLMVRQGYEMEKFWSQKTWFVDDSSEETPLEREGGCATESVRSKTSAPKSAAKSSQDLRGNRFNVLVSLEGDQFSNKEGEFRTSKNPWMVFSSQGSRVGNRKSNKGKSKEGETLSMM</sequence>
<dbReference type="Proteomes" id="UP001419268">
    <property type="component" value="Unassembled WGS sequence"/>
</dbReference>
<dbReference type="InterPro" id="IPR040256">
    <property type="entry name" value="At4g02000-like"/>
</dbReference>
<evidence type="ECO:0000256" key="1">
    <source>
        <dbReference type="SAM" id="MobiDB-lite"/>
    </source>
</evidence>
<dbReference type="PANTHER" id="PTHR31286:SF99">
    <property type="entry name" value="DUF4283 DOMAIN-CONTAINING PROTEIN"/>
    <property type="match status" value="1"/>
</dbReference>
<keyword evidence="3" id="KW-1185">Reference proteome</keyword>
<feature type="compositionally biased region" description="Low complexity" evidence="1">
    <location>
        <begin position="158"/>
        <end position="170"/>
    </location>
</feature>
<proteinExistence type="predicted"/>
<protein>
    <recommendedName>
        <fullName evidence="4">DUF4283 domain-containing protein</fullName>
    </recommendedName>
</protein>
<evidence type="ECO:0008006" key="4">
    <source>
        <dbReference type="Google" id="ProtNLM"/>
    </source>
</evidence>
<feature type="region of interest" description="Disordered" evidence="1">
    <location>
        <begin position="206"/>
        <end position="232"/>
    </location>
</feature>
<name>A0AAP0EUU2_9MAGN</name>
<evidence type="ECO:0000313" key="3">
    <source>
        <dbReference type="Proteomes" id="UP001419268"/>
    </source>
</evidence>
<comment type="caution">
    <text evidence="2">The sequence shown here is derived from an EMBL/GenBank/DDBJ whole genome shotgun (WGS) entry which is preliminary data.</text>
</comment>
<accession>A0AAP0EUU2</accession>
<gene>
    <name evidence="2" type="ORF">Scep_023505</name>
</gene>
<dbReference type="PANTHER" id="PTHR31286">
    <property type="entry name" value="GLYCINE-RICH CELL WALL STRUCTURAL PROTEIN 1.8-LIKE"/>
    <property type="match status" value="1"/>
</dbReference>
<reference evidence="2 3" key="1">
    <citation type="submission" date="2024-01" db="EMBL/GenBank/DDBJ databases">
        <title>Genome assemblies of Stephania.</title>
        <authorList>
            <person name="Yang L."/>
        </authorList>
    </citation>
    <scope>NUCLEOTIDE SEQUENCE [LARGE SCALE GENOMIC DNA]</scope>
    <source>
        <strain evidence="2">JXDWG</strain>
        <tissue evidence="2">Leaf</tissue>
    </source>
</reference>
<dbReference type="EMBL" id="JBBNAG010000010">
    <property type="protein sequence ID" value="KAK9100075.1"/>
    <property type="molecule type" value="Genomic_DNA"/>
</dbReference>
<dbReference type="AlphaFoldDB" id="A0AAP0EUU2"/>
<feature type="compositionally biased region" description="Basic and acidic residues" evidence="1">
    <location>
        <begin position="222"/>
        <end position="232"/>
    </location>
</feature>
<feature type="region of interest" description="Disordered" evidence="1">
    <location>
        <begin position="140"/>
        <end position="171"/>
    </location>
</feature>
<organism evidence="2 3">
    <name type="scientific">Stephania cephalantha</name>
    <dbReference type="NCBI Taxonomy" id="152367"/>
    <lineage>
        <taxon>Eukaryota</taxon>
        <taxon>Viridiplantae</taxon>
        <taxon>Streptophyta</taxon>
        <taxon>Embryophyta</taxon>
        <taxon>Tracheophyta</taxon>
        <taxon>Spermatophyta</taxon>
        <taxon>Magnoliopsida</taxon>
        <taxon>Ranunculales</taxon>
        <taxon>Menispermaceae</taxon>
        <taxon>Menispermoideae</taxon>
        <taxon>Cissampelideae</taxon>
        <taxon>Stephania</taxon>
    </lineage>
</organism>
<evidence type="ECO:0000313" key="2">
    <source>
        <dbReference type="EMBL" id="KAK9100075.1"/>
    </source>
</evidence>